<evidence type="ECO:0000256" key="14">
    <source>
        <dbReference type="ARBA" id="ARBA00023288"/>
    </source>
</evidence>
<dbReference type="GO" id="GO:0008270">
    <property type="term" value="F:zinc ion binding"/>
    <property type="evidence" value="ECO:0007669"/>
    <property type="project" value="InterPro"/>
</dbReference>
<dbReference type="OMA" id="VEWLGCQ"/>
<evidence type="ECO:0000256" key="15">
    <source>
        <dbReference type="SAM" id="MobiDB-lite"/>
    </source>
</evidence>
<evidence type="ECO:0000256" key="7">
    <source>
        <dbReference type="ARBA" id="ARBA00022723"/>
    </source>
</evidence>
<proteinExistence type="inferred from homology"/>
<keyword evidence="21" id="KW-1185">Reference proteome</keyword>
<evidence type="ECO:0000256" key="11">
    <source>
        <dbReference type="ARBA" id="ARBA00023049"/>
    </source>
</evidence>
<dbReference type="Gene3D" id="1.10.390.10">
    <property type="entry name" value="Neutral Protease Domain 2"/>
    <property type="match status" value="1"/>
</dbReference>
<dbReference type="GO" id="GO:0005615">
    <property type="term" value="C:extracellular space"/>
    <property type="evidence" value="ECO:0007669"/>
    <property type="project" value="TreeGrafter"/>
</dbReference>
<sequence length="1092" mass="123563">MAEVHKDKEWNEWSGMTRGADEPTAKWGHPRVFLGQHPHCKFERCGEDPSAVGSPMDSEIVSDNNRFPDCMMETYSGNTALASPTEEITHQRKGGWFLTYKKLISFVVLIVIAVIVAGIIGWNIGTMPKTRIYDPLELIEGETEEDDIIVVSISPFVHPLKYDLELTPPSDVNATSNLKGRVIIKFRVDGTPSLSKLSLNARNITATRYKLSLIEENNARAKRRRRRRVEDDNKGNQTMEWKPVDADNVTTMPPLSVTSAQLENQETTRVDVYPSGNVTFFGNETSSSKNESTFVTDGQSRESANTTMSESTTSGPGTLPTVTFNNRSVTEVVIHQYEEDANNGLHVIHPAVAISPGTYSLEIDYEIMLDGKAIYSASFGESGEERSLIGTRLKPLEASRLLPVFDDVKLKAVFSMSMARPHRARVLSNMPLNISRSTLDNQEIDTFNDTPLLSPYNLAFVMGEIESLSETMVGSENKTTVTFWGDPKKRSRGIYLYDKLDQVVTHLNNMFSMPYPLPKLDIVALPPRIIDNAGSLGLISMKQSLFYVADRSPMVTKTDALSALISLIEEQWLGGVVNMKNWSDVWLLEGSMIHLRHAMIEKAHNWHIIFIIDLSLDSNHAFLADIQWDAMEEDSYSVSRSLQSNVNPAHLEFSDDNARHEKGACLIRMLHGVINDTAFRNGYRKFIARWSYSTANVDDFWEAMAEETVGLPAEITLSEMMNSWIMNHGYPLVSVTRDYKKGTAVIRQQRFTYDQSSSDTQPTWYIPLDYINKTRNDWSSPTKTWLYSKEEIVVHDVGAQDSWVVFNVNKTGYYRVHYDEENWKLLAQALEEDHEVFPAETRASLVDDVLGLAAVGLAKYSTAFDFIKYMQMKERHYAPWGVLMRHLLKLNGLLYETSGFGAFQEFTLKFTSKLYSDVGWKIDEGSGLTLTALKIACAFENDECLEWSKNHFAKLKDHSDADDVLLSELLEGKIYSEDETQRILRSFPQNPVAAQLTLKFVRNNWQTLVKRFSKSRPILKAFAMATMNGLMSKEDLDDFQTFSEDNLESIKNVGYTMAMVEAHANFAIEWLKESLPEVQEWLTANNATEVPT</sequence>
<comment type="cofactor">
    <cofactor evidence="1">
        <name>Zn(2+)</name>
        <dbReference type="ChEBI" id="CHEBI:29105"/>
    </cofactor>
</comment>
<dbReference type="GO" id="GO:0098552">
    <property type="term" value="C:side of membrane"/>
    <property type="evidence" value="ECO:0007669"/>
    <property type="project" value="UniProtKB-KW"/>
</dbReference>
<feature type="domain" description="Aminopeptidase N-like N-terminal" evidence="19">
    <location>
        <begin position="326"/>
        <end position="456"/>
    </location>
</feature>
<feature type="transmembrane region" description="Helical" evidence="16">
    <location>
        <begin position="103"/>
        <end position="124"/>
    </location>
</feature>
<evidence type="ECO:0000256" key="10">
    <source>
        <dbReference type="ARBA" id="ARBA00022833"/>
    </source>
</evidence>
<gene>
    <name evidence="20" type="ORF">EAG_02857</name>
</gene>
<evidence type="ECO:0000256" key="1">
    <source>
        <dbReference type="ARBA" id="ARBA00001947"/>
    </source>
</evidence>
<evidence type="ECO:0000259" key="19">
    <source>
        <dbReference type="Pfam" id="PF17900"/>
    </source>
</evidence>
<dbReference type="InterPro" id="IPR027268">
    <property type="entry name" value="Peptidase_M4/M1_CTD_sf"/>
</dbReference>
<evidence type="ECO:0000256" key="4">
    <source>
        <dbReference type="ARBA" id="ARBA00022475"/>
    </source>
</evidence>
<dbReference type="FunFam" id="2.60.40.1910:FF:000008">
    <property type="entry name" value="Aminopeptidase"/>
    <property type="match status" value="1"/>
</dbReference>
<dbReference type="STRING" id="104421.E2AGD7"/>
<dbReference type="Pfam" id="PF01433">
    <property type="entry name" value="Peptidase_M1"/>
    <property type="match status" value="1"/>
</dbReference>
<name>E2AGD7_CAMFO</name>
<dbReference type="InterPro" id="IPR042097">
    <property type="entry name" value="Aminopeptidase_N-like_N_sf"/>
</dbReference>
<dbReference type="Pfam" id="PF11838">
    <property type="entry name" value="ERAP1_C"/>
    <property type="match status" value="1"/>
</dbReference>
<dbReference type="Gene3D" id="2.60.40.1910">
    <property type="match status" value="1"/>
</dbReference>
<comment type="subcellular location">
    <subcellularLocation>
        <location evidence="2">Cell membrane</location>
        <topology evidence="2">Lipid-anchor</topology>
        <topology evidence="2">GPI-anchor</topology>
    </subcellularLocation>
</comment>
<evidence type="ECO:0000256" key="12">
    <source>
        <dbReference type="ARBA" id="ARBA00023136"/>
    </source>
</evidence>
<keyword evidence="14" id="KW-0449">Lipoprotein</keyword>
<protein>
    <submittedName>
        <fullName evidence="20">Thyrotropin-releasing hormone-degrading ectoenzyme</fullName>
    </submittedName>
</protein>
<dbReference type="InterPro" id="IPR014782">
    <property type="entry name" value="Peptidase_M1_dom"/>
</dbReference>
<dbReference type="Pfam" id="PF17900">
    <property type="entry name" value="Peptidase_M1_N"/>
    <property type="match status" value="1"/>
</dbReference>
<organism evidence="21">
    <name type="scientific">Camponotus floridanus</name>
    <name type="common">Florida carpenter ant</name>
    <dbReference type="NCBI Taxonomy" id="104421"/>
    <lineage>
        <taxon>Eukaryota</taxon>
        <taxon>Metazoa</taxon>
        <taxon>Ecdysozoa</taxon>
        <taxon>Arthropoda</taxon>
        <taxon>Hexapoda</taxon>
        <taxon>Insecta</taxon>
        <taxon>Pterygota</taxon>
        <taxon>Neoptera</taxon>
        <taxon>Endopterygota</taxon>
        <taxon>Hymenoptera</taxon>
        <taxon>Apocrita</taxon>
        <taxon>Aculeata</taxon>
        <taxon>Formicoidea</taxon>
        <taxon>Formicidae</taxon>
        <taxon>Formicinae</taxon>
        <taxon>Camponotus</taxon>
    </lineage>
</organism>
<evidence type="ECO:0000259" key="18">
    <source>
        <dbReference type="Pfam" id="PF11838"/>
    </source>
</evidence>
<keyword evidence="8" id="KW-0732">Signal</keyword>
<keyword evidence="9" id="KW-0378">Hydrolase</keyword>
<dbReference type="EMBL" id="GL439310">
    <property type="protein sequence ID" value="EFN67470.1"/>
    <property type="molecule type" value="Genomic_DNA"/>
</dbReference>
<evidence type="ECO:0000256" key="13">
    <source>
        <dbReference type="ARBA" id="ARBA00023180"/>
    </source>
</evidence>
<keyword evidence="16" id="KW-1133">Transmembrane helix</keyword>
<dbReference type="SUPFAM" id="SSF55486">
    <property type="entry name" value="Metalloproteases ('zincins'), catalytic domain"/>
    <property type="match status" value="1"/>
</dbReference>
<keyword evidence="12 16" id="KW-0472">Membrane</keyword>
<comment type="similarity">
    <text evidence="3">Belongs to the peptidase M1 family.</text>
</comment>
<dbReference type="GO" id="GO:0005886">
    <property type="term" value="C:plasma membrane"/>
    <property type="evidence" value="ECO:0007669"/>
    <property type="project" value="UniProtKB-SubCell"/>
</dbReference>
<dbReference type="GO" id="GO:0008237">
    <property type="term" value="F:metallopeptidase activity"/>
    <property type="evidence" value="ECO:0007669"/>
    <property type="project" value="UniProtKB-KW"/>
</dbReference>
<evidence type="ECO:0000256" key="6">
    <source>
        <dbReference type="ARBA" id="ARBA00022670"/>
    </source>
</evidence>
<keyword evidence="10" id="KW-0862">Zinc</keyword>
<evidence type="ECO:0000256" key="8">
    <source>
        <dbReference type="ARBA" id="ARBA00022729"/>
    </source>
</evidence>
<evidence type="ECO:0000313" key="20">
    <source>
        <dbReference type="EMBL" id="EFN67470.1"/>
    </source>
</evidence>
<feature type="domain" description="ERAP1-like C-terminal" evidence="18">
    <location>
        <begin position="803"/>
        <end position="960"/>
    </location>
</feature>
<dbReference type="SUPFAM" id="SSF63737">
    <property type="entry name" value="Leukotriene A4 hydrolase N-terminal domain"/>
    <property type="match status" value="1"/>
</dbReference>
<feature type="region of interest" description="Disordered" evidence="15">
    <location>
        <begin position="220"/>
        <end position="240"/>
    </location>
</feature>
<dbReference type="GO" id="GO:0006508">
    <property type="term" value="P:proteolysis"/>
    <property type="evidence" value="ECO:0007669"/>
    <property type="project" value="UniProtKB-KW"/>
</dbReference>
<dbReference type="Gene3D" id="1.25.50.20">
    <property type="match status" value="2"/>
</dbReference>
<dbReference type="Proteomes" id="UP000000311">
    <property type="component" value="Unassembled WGS sequence"/>
</dbReference>
<keyword evidence="13" id="KW-0325">Glycoprotein</keyword>
<evidence type="ECO:0000256" key="3">
    <source>
        <dbReference type="ARBA" id="ARBA00010136"/>
    </source>
</evidence>
<dbReference type="InterPro" id="IPR050344">
    <property type="entry name" value="Peptidase_M1_aminopeptidases"/>
</dbReference>
<dbReference type="PANTHER" id="PTHR11533">
    <property type="entry name" value="PROTEASE M1 ZINC METALLOPROTEASE"/>
    <property type="match status" value="1"/>
</dbReference>
<dbReference type="Gene3D" id="2.60.40.1730">
    <property type="entry name" value="tricorn interacting facor f3 domain"/>
    <property type="match status" value="1"/>
</dbReference>
<keyword evidence="16" id="KW-0812">Transmembrane</keyword>
<keyword evidence="6" id="KW-0645">Protease</keyword>
<evidence type="ECO:0000256" key="16">
    <source>
        <dbReference type="SAM" id="Phobius"/>
    </source>
</evidence>
<evidence type="ECO:0000259" key="17">
    <source>
        <dbReference type="Pfam" id="PF01433"/>
    </source>
</evidence>
<dbReference type="OrthoDB" id="10031169at2759"/>
<keyword evidence="7" id="KW-0479">Metal-binding</keyword>
<feature type="domain" description="Peptidase M1 membrane alanine aminopeptidase" evidence="17">
    <location>
        <begin position="497"/>
        <end position="724"/>
    </location>
</feature>
<dbReference type="InParanoid" id="E2AGD7"/>
<evidence type="ECO:0000256" key="2">
    <source>
        <dbReference type="ARBA" id="ARBA00004609"/>
    </source>
</evidence>
<keyword evidence="4" id="KW-1003">Cell membrane</keyword>
<evidence type="ECO:0000256" key="9">
    <source>
        <dbReference type="ARBA" id="ARBA00022801"/>
    </source>
</evidence>
<reference evidence="20 21" key="1">
    <citation type="journal article" date="2010" name="Science">
        <title>Genomic comparison of the ants Camponotus floridanus and Harpegnathos saltator.</title>
        <authorList>
            <person name="Bonasio R."/>
            <person name="Zhang G."/>
            <person name="Ye C."/>
            <person name="Mutti N.S."/>
            <person name="Fang X."/>
            <person name="Qin N."/>
            <person name="Donahue G."/>
            <person name="Yang P."/>
            <person name="Li Q."/>
            <person name="Li C."/>
            <person name="Zhang P."/>
            <person name="Huang Z."/>
            <person name="Berger S.L."/>
            <person name="Reinberg D."/>
            <person name="Wang J."/>
            <person name="Liebig J."/>
        </authorList>
    </citation>
    <scope>NUCLEOTIDE SEQUENCE [LARGE SCALE GENOMIC DNA]</scope>
    <source>
        <strain evidence="21">C129</strain>
    </source>
</reference>
<evidence type="ECO:0000256" key="5">
    <source>
        <dbReference type="ARBA" id="ARBA00022622"/>
    </source>
</evidence>
<keyword evidence="11" id="KW-0482">Metalloprotease</keyword>
<dbReference type="InterPro" id="IPR045357">
    <property type="entry name" value="Aminopeptidase_N-like_N"/>
</dbReference>
<keyword evidence="5" id="KW-0336">GPI-anchor</keyword>
<evidence type="ECO:0000313" key="21">
    <source>
        <dbReference type="Proteomes" id="UP000000311"/>
    </source>
</evidence>
<dbReference type="AlphaFoldDB" id="E2AGD7"/>
<dbReference type="GO" id="GO:0005737">
    <property type="term" value="C:cytoplasm"/>
    <property type="evidence" value="ECO:0007669"/>
    <property type="project" value="TreeGrafter"/>
</dbReference>
<accession>E2AGD7</accession>
<feature type="region of interest" description="Disordered" evidence="15">
    <location>
        <begin position="283"/>
        <end position="322"/>
    </location>
</feature>
<dbReference type="PANTHER" id="PTHR11533:SF294">
    <property type="entry name" value="THYROTROPIN-RELEASING HORMONE-DEGRADING ECTOENZYME"/>
    <property type="match status" value="1"/>
</dbReference>
<dbReference type="InterPro" id="IPR024571">
    <property type="entry name" value="ERAP1-like_C_dom"/>
</dbReference>